<keyword evidence="3" id="KW-1185">Reference proteome</keyword>
<organism evidence="2 3">
    <name type="scientific">Kordiimonas lipolytica</name>
    <dbReference type="NCBI Taxonomy" id="1662421"/>
    <lineage>
        <taxon>Bacteria</taxon>
        <taxon>Pseudomonadati</taxon>
        <taxon>Pseudomonadota</taxon>
        <taxon>Alphaproteobacteria</taxon>
        <taxon>Kordiimonadales</taxon>
        <taxon>Kordiimonadaceae</taxon>
        <taxon>Kordiimonas</taxon>
    </lineage>
</organism>
<feature type="signal peptide" evidence="1">
    <location>
        <begin position="1"/>
        <end position="37"/>
    </location>
</feature>
<dbReference type="Proteomes" id="UP001595776">
    <property type="component" value="Unassembled WGS sequence"/>
</dbReference>
<name>A0ABV8UCW6_9PROT</name>
<proteinExistence type="predicted"/>
<evidence type="ECO:0000256" key="1">
    <source>
        <dbReference type="SAM" id="SignalP"/>
    </source>
</evidence>
<dbReference type="EMBL" id="JBHSCR010000014">
    <property type="protein sequence ID" value="MFC4349072.1"/>
    <property type="molecule type" value="Genomic_DNA"/>
</dbReference>
<evidence type="ECO:0008006" key="4">
    <source>
        <dbReference type="Google" id="ProtNLM"/>
    </source>
</evidence>
<accession>A0ABV8UCW6</accession>
<sequence length="155" mass="16917">MTLADLLTRHWHRSATRSAAILAIWSQILLASQQAAADSPQENNLHKNTKRPTARIGVSAVVLPRCIVRMARVQVAGSAEPLEILCTRETDYQLAVQRPGQQSVSIKTAAYQSTNINKAGNLYGQASYYQLPRGNSAKKRETGASGEITILALDF</sequence>
<protein>
    <recommendedName>
        <fullName evidence="4">Spore coat protein U domain-containing protein</fullName>
    </recommendedName>
</protein>
<feature type="chain" id="PRO_5046910253" description="Spore coat protein U domain-containing protein" evidence="1">
    <location>
        <begin position="38"/>
        <end position="155"/>
    </location>
</feature>
<gene>
    <name evidence="2" type="ORF">ACFO5Q_14555</name>
</gene>
<evidence type="ECO:0000313" key="3">
    <source>
        <dbReference type="Proteomes" id="UP001595776"/>
    </source>
</evidence>
<evidence type="ECO:0000313" key="2">
    <source>
        <dbReference type="EMBL" id="MFC4349072.1"/>
    </source>
</evidence>
<dbReference type="RefSeq" id="WP_068143869.1">
    <property type="nucleotide sequence ID" value="NZ_JBHSCR010000014.1"/>
</dbReference>
<comment type="caution">
    <text evidence="2">The sequence shown here is derived from an EMBL/GenBank/DDBJ whole genome shotgun (WGS) entry which is preliminary data.</text>
</comment>
<reference evidence="3" key="1">
    <citation type="journal article" date="2019" name="Int. J. Syst. Evol. Microbiol.">
        <title>The Global Catalogue of Microorganisms (GCM) 10K type strain sequencing project: providing services to taxonomists for standard genome sequencing and annotation.</title>
        <authorList>
            <consortium name="The Broad Institute Genomics Platform"/>
            <consortium name="The Broad Institute Genome Sequencing Center for Infectious Disease"/>
            <person name="Wu L."/>
            <person name="Ma J."/>
        </authorList>
    </citation>
    <scope>NUCLEOTIDE SEQUENCE [LARGE SCALE GENOMIC DNA]</scope>
    <source>
        <strain evidence="3">CGMCC 1.15304</strain>
    </source>
</reference>
<keyword evidence="1" id="KW-0732">Signal</keyword>